<accession>A0A5B6UT74</accession>
<dbReference type="InterPro" id="IPR043128">
    <property type="entry name" value="Rev_trsase/Diguanyl_cyclase"/>
</dbReference>
<gene>
    <name evidence="1" type="ORF">EPI10_027843</name>
</gene>
<reference evidence="2" key="1">
    <citation type="journal article" date="2019" name="Plant Biotechnol. J.">
        <title>Genome sequencing of the Australian wild diploid species Gossypium australe highlights disease resistance and delayed gland morphogenesis.</title>
        <authorList>
            <person name="Cai Y."/>
            <person name="Cai X."/>
            <person name="Wang Q."/>
            <person name="Wang P."/>
            <person name="Zhang Y."/>
            <person name="Cai C."/>
            <person name="Xu Y."/>
            <person name="Wang K."/>
            <person name="Zhou Z."/>
            <person name="Wang C."/>
            <person name="Geng S."/>
            <person name="Li B."/>
            <person name="Dong Q."/>
            <person name="Hou Y."/>
            <person name="Wang H."/>
            <person name="Ai P."/>
            <person name="Liu Z."/>
            <person name="Yi F."/>
            <person name="Sun M."/>
            <person name="An G."/>
            <person name="Cheng J."/>
            <person name="Zhang Y."/>
            <person name="Shi Q."/>
            <person name="Xie Y."/>
            <person name="Shi X."/>
            <person name="Chang Y."/>
            <person name="Huang F."/>
            <person name="Chen Y."/>
            <person name="Hong S."/>
            <person name="Mi L."/>
            <person name="Sun Q."/>
            <person name="Zhang L."/>
            <person name="Zhou B."/>
            <person name="Peng R."/>
            <person name="Zhang X."/>
            <person name="Liu F."/>
        </authorList>
    </citation>
    <scope>NUCLEOTIDE SEQUENCE [LARGE SCALE GENOMIC DNA]</scope>
    <source>
        <strain evidence="2">cv. PA1801</strain>
    </source>
</reference>
<dbReference type="AlphaFoldDB" id="A0A5B6UT74"/>
<comment type="caution">
    <text evidence="1">The sequence shown here is derived from an EMBL/GenBank/DDBJ whole genome shotgun (WGS) entry which is preliminary data.</text>
</comment>
<name>A0A5B6UT74_9ROSI</name>
<organism evidence="1 2">
    <name type="scientific">Gossypium australe</name>
    <dbReference type="NCBI Taxonomy" id="47621"/>
    <lineage>
        <taxon>Eukaryota</taxon>
        <taxon>Viridiplantae</taxon>
        <taxon>Streptophyta</taxon>
        <taxon>Embryophyta</taxon>
        <taxon>Tracheophyta</taxon>
        <taxon>Spermatophyta</taxon>
        <taxon>Magnoliopsida</taxon>
        <taxon>eudicotyledons</taxon>
        <taxon>Gunneridae</taxon>
        <taxon>Pentapetalae</taxon>
        <taxon>rosids</taxon>
        <taxon>malvids</taxon>
        <taxon>Malvales</taxon>
        <taxon>Malvaceae</taxon>
        <taxon>Malvoideae</taxon>
        <taxon>Gossypium</taxon>
    </lineage>
</organism>
<evidence type="ECO:0000313" key="1">
    <source>
        <dbReference type="EMBL" id="KAA3461260.1"/>
    </source>
</evidence>
<evidence type="ECO:0000313" key="2">
    <source>
        <dbReference type="Proteomes" id="UP000325315"/>
    </source>
</evidence>
<protein>
    <submittedName>
        <fullName evidence="1">Reverse transcriptase</fullName>
    </submittedName>
</protein>
<proteinExistence type="predicted"/>
<dbReference type="OrthoDB" id="1001400at2759"/>
<dbReference type="SUPFAM" id="SSF56672">
    <property type="entry name" value="DNA/RNA polymerases"/>
    <property type="match status" value="1"/>
</dbReference>
<dbReference type="GO" id="GO:0003964">
    <property type="term" value="F:RNA-directed DNA polymerase activity"/>
    <property type="evidence" value="ECO:0007669"/>
    <property type="project" value="UniProtKB-KW"/>
</dbReference>
<keyword evidence="1" id="KW-0808">Transferase</keyword>
<keyword evidence="1" id="KW-0548">Nucleotidyltransferase</keyword>
<keyword evidence="2" id="KW-1185">Reference proteome</keyword>
<dbReference type="EMBL" id="SMMG02000009">
    <property type="protein sequence ID" value="KAA3461260.1"/>
    <property type="molecule type" value="Genomic_DNA"/>
</dbReference>
<keyword evidence="1" id="KW-0695">RNA-directed DNA polymerase</keyword>
<dbReference type="Proteomes" id="UP000325315">
    <property type="component" value="Unassembled WGS sequence"/>
</dbReference>
<dbReference type="InterPro" id="IPR043502">
    <property type="entry name" value="DNA/RNA_pol_sf"/>
</dbReference>
<sequence length="126" mass="14993">MPFNFQSLMTVVFKRFIRKLVFVFFDDILWLEWTLVPSKGGSIGSEKQSVICKGEYVQFWFISVEYLEWFSLYGCIQGRRGFELAQPLSIKILRGFFELSEYYKRFIKNYGVMAKPWNALLKKNVD</sequence>
<dbReference type="Gene3D" id="3.30.70.270">
    <property type="match status" value="1"/>
</dbReference>